<dbReference type="PROSITE" id="PS50003">
    <property type="entry name" value="PH_DOMAIN"/>
    <property type="match status" value="1"/>
</dbReference>
<evidence type="ECO:0000256" key="2">
    <source>
        <dbReference type="ARBA" id="ARBA00004496"/>
    </source>
</evidence>
<keyword evidence="8" id="KW-1185">Reference proteome</keyword>
<feature type="compositionally biased region" description="Basic and acidic residues" evidence="5">
    <location>
        <begin position="43"/>
        <end position="63"/>
    </location>
</feature>
<dbReference type="InterPro" id="IPR011993">
    <property type="entry name" value="PH-like_dom_sf"/>
</dbReference>
<dbReference type="InterPro" id="IPR035899">
    <property type="entry name" value="DBL_dom_sf"/>
</dbReference>
<dbReference type="RefSeq" id="XP_034074097.1">
    <property type="nucleotide sequence ID" value="XM_034218206.1"/>
</dbReference>
<dbReference type="CTD" id="796404"/>
<feature type="compositionally biased region" description="Low complexity" evidence="5">
    <location>
        <begin position="77"/>
        <end position="89"/>
    </location>
</feature>
<dbReference type="GO" id="GO:0030424">
    <property type="term" value="C:axon"/>
    <property type="evidence" value="ECO:0007669"/>
    <property type="project" value="TreeGrafter"/>
</dbReference>
<dbReference type="CDD" id="cd17068">
    <property type="entry name" value="RBD_PLEKHG5"/>
    <property type="match status" value="1"/>
</dbReference>
<reference evidence="9" key="1">
    <citation type="submission" date="2025-08" db="UniProtKB">
        <authorList>
            <consortium name="RefSeq"/>
        </authorList>
    </citation>
    <scope>IDENTIFICATION</scope>
</reference>
<feature type="compositionally biased region" description="Basic and acidic residues" evidence="5">
    <location>
        <begin position="810"/>
        <end position="826"/>
    </location>
</feature>
<feature type="region of interest" description="Disordered" evidence="5">
    <location>
        <begin position="43"/>
        <end position="124"/>
    </location>
</feature>
<protein>
    <submittedName>
        <fullName evidence="9">Pleckstrin homology domain-containing family G member 5 isoform X3</fullName>
    </submittedName>
</protein>
<dbReference type="Gene3D" id="1.20.900.10">
    <property type="entry name" value="Dbl homology (DH) domain"/>
    <property type="match status" value="1"/>
</dbReference>
<dbReference type="GO" id="GO:0043542">
    <property type="term" value="P:endothelial cell migration"/>
    <property type="evidence" value="ECO:0007669"/>
    <property type="project" value="TreeGrafter"/>
</dbReference>
<feature type="region of interest" description="Disordered" evidence="5">
    <location>
        <begin position="950"/>
        <end position="978"/>
    </location>
</feature>
<feature type="compositionally biased region" description="Acidic residues" evidence="5">
    <location>
        <begin position="879"/>
        <end position="902"/>
    </location>
</feature>
<evidence type="ECO:0000256" key="4">
    <source>
        <dbReference type="ARBA" id="ARBA00023273"/>
    </source>
</evidence>
<dbReference type="SUPFAM" id="SSF54236">
    <property type="entry name" value="Ubiquitin-like"/>
    <property type="match status" value="1"/>
</dbReference>
<dbReference type="SUPFAM" id="SSF48065">
    <property type="entry name" value="DBL homology domain (DH-domain)"/>
    <property type="match status" value="1"/>
</dbReference>
<feature type="compositionally biased region" description="Polar residues" evidence="5">
    <location>
        <begin position="905"/>
        <end position="915"/>
    </location>
</feature>
<feature type="compositionally biased region" description="Basic residues" evidence="5">
    <location>
        <begin position="1066"/>
        <end position="1075"/>
    </location>
</feature>
<dbReference type="AlphaFoldDB" id="A0A6P8VAQ4"/>
<dbReference type="SMART" id="SM00325">
    <property type="entry name" value="RhoGEF"/>
    <property type="match status" value="1"/>
</dbReference>
<feature type="compositionally biased region" description="Polar residues" evidence="5">
    <location>
        <begin position="775"/>
        <end position="788"/>
    </location>
</feature>
<dbReference type="PROSITE" id="PS50010">
    <property type="entry name" value="DH_2"/>
    <property type="match status" value="1"/>
</dbReference>
<keyword evidence="3" id="KW-0963">Cytoplasm</keyword>
<dbReference type="GeneID" id="117547447"/>
<evidence type="ECO:0000256" key="1">
    <source>
        <dbReference type="ARBA" id="ARBA00004316"/>
    </source>
</evidence>
<evidence type="ECO:0000313" key="8">
    <source>
        <dbReference type="Proteomes" id="UP000515161"/>
    </source>
</evidence>
<dbReference type="InterPro" id="IPR000219">
    <property type="entry name" value="DH_dom"/>
</dbReference>
<accession>A0A6P8VAQ4</accession>
<evidence type="ECO:0000259" key="7">
    <source>
        <dbReference type="PROSITE" id="PS50010"/>
    </source>
</evidence>
<sequence>MDMEPNCRSGGDSGSDLQNITVCHHPDCQDLNNKSPLHLCESCDSRSHSENTDNMHFDRHPRFDLQPQASILARNVSTRSCPPRTSPPSDLEEEEDGSNDRGERKTGGMKLKKKPRRRHTDDPSKECFSLKFDLNVDINTEIVPAMKKKTLREVLGPVFERNGIELCRVDLFLDQSNTPLSLNFEAYRFGGHYLKVKARVGDELKVEQGVKDLRSLSLPNMKPSEGQSPYILAPGSERVEHGSLGRKENVDLLGQARRRKNMTEFLGEANIPIPEALGGLGSLPGIGAGPDSWKNRAASRFSGFFSSSAGTGAFGKEADRLEQLQGKLHSYMTFGLPKVPQQLSFNQDSWEEEDEEQETNLVLEDSWQMLLDDSETLTRRQFHQQEAIWELLQTEATYIKKLRVITDLFLCGLLNLQDSGLLTEVEPTKLFSNIQELVVLHTALWNSVMLPVLQKARQNRALLDPSDLHQGFQTFGSRFQPYIRYCMEEEGIMENMRTLLRDNDLFRTYVTWAETHKQCNRLKLIDMLAKPHQRLTKYPLLLTRVLKKTDDQSTRDKVNSMVAAVEGFINSVESKMRQRQEQQNLATISARIDSYEAVEGSSEEVEKILKEFNRFDLMAPMRGVSPEETRQLHLEGTLKMKEGKDSRMDVHCVLFTDLLLITKSVKRVEKVKIIRQPLLIQNVVCKELKDPGSFILIYLNEFKSAVAAYTLQANSATQGRSWIDAICNVQNQLQRLRTEEVLRQQSSKKRCTGEEEEEEDESSNSSSPCLRHKNQQSSSQSDGSTETLSVMDIDEPSEQPPAPNMNLEGSGEKDSDVDPLSERSEVEQSTLRVHSSVYCDEETDPQSRSLSMDSAYGTLSPESLSPESLLGEPQPGQTEGEEEVEEAEIDEMEEEDEEEEDAASLGSQISVIQSSRPRRRPHVQPRLHCLQRLSTLTLSRSEDNLLQRLYGKTQTTDTPSSQGPDQSERRVASPLAHSRSLTELGQNCLEMFSSDIDRSEDCLSATSNKLSATLRRAEAKQAPPTPPGECEEPQNNSSDGETAPPACVERINDTTAPSDSGEMSPKKRKSPVQQHKKLTLAQLYRIRTTLVLNSTLTASEV</sequence>
<dbReference type="InterPro" id="IPR040181">
    <property type="entry name" value="PKHG5/7"/>
</dbReference>
<feature type="region of interest" description="Disordered" evidence="5">
    <location>
        <begin position="744"/>
        <end position="926"/>
    </location>
</feature>
<dbReference type="GO" id="GO:0005886">
    <property type="term" value="C:plasma membrane"/>
    <property type="evidence" value="ECO:0007669"/>
    <property type="project" value="TreeGrafter"/>
</dbReference>
<feature type="compositionally biased region" description="Low complexity" evidence="5">
    <location>
        <begin position="859"/>
        <end position="875"/>
    </location>
</feature>
<feature type="region of interest" description="Disordered" evidence="5">
    <location>
        <begin position="1015"/>
        <end position="1075"/>
    </location>
</feature>
<feature type="compositionally biased region" description="Basic residues" evidence="5">
    <location>
        <begin position="916"/>
        <end position="925"/>
    </location>
</feature>
<dbReference type="PANTHER" id="PTHR13217:SF11">
    <property type="entry name" value="PLECKSTRIN HOMOLOGY DOMAIN-CONTAINING FAMILY G MEMBER 5"/>
    <property type="match status" value="1"/>
</dbReference>
<keyword evidence="4" id="KW-0966">Cell projection</keyword>
<evidence type="ECO:0000313" key="9">
    <source>
        <dbReference type="RefSeq" id="XP_034074097.1"/>
    </source>
</evidence>
<feature type="domain" description="PH" evidence="6">
    <location>
        <begin position="631"/>
        <end position="731"/>
    </location>
</feature>
<dbReference type="PANTHER" id="PTHR13217">
    <property type="entry name" value="PLECKSTRIN HOMOLOGY DOMAIN-CONTAINING FAMILY G MEMBER 7"/>
    <property type="match status" value="1"/>
</dbReference>
<evidence type="ECO:0000256" key="5">
    <source>
        <dbReference type="SAM" id="MobiDB-lite"/>
    </source>
</evidence>
<dbReference type="FunFam" id="1.20.900.10:FF:000017">
    <property type="entry name" value="pleckstrin homology domain-containing family G member 5 isoform X1"/>
    <property type="match status" value="1"/>
</dbReference>
<organism evidence="8 9">
    <name type="scientific">Gymnodraco acuticeps</name>
    <name type="common">Antarctic dragonfish</name>
    <dbReference type="NCBI Taxonomy" id="8218"/>
    <lineage>
        <taxon>Eukaryota</taxon>
        <taxon>Metazoa</taxon>
        <taxon>Chordata</taxon>
        <taxon>Craniata</taxon>
        <taxon>Vertebrata</taxon>
        <taxon>Euteleostomi</taxon>
        <taxon>Actinopterygii</taxon>
        <taxon>Neopterygii</taxon>
        <taxon>Teleostei</taxon>
        <taxon>Neoteleostei</taxon>
        <taxon>Acanthomorphata</taxon>
        <taxon>Eupercaria</taxon>
        <taxon>Perciformes</taxon>
        <taxon>Notothenioidei</taxon>
        <taxon>Bathydraconidae</taxon>
        <taxon>Gymnodraco</taxon>
    </lineage>
</organism>
<feature type="compositionally biased region" description="Polar residues" evidence="5">
    <location>
        <begin position="952"/>
        <end position="965"/>
    </location>
</feature>
<dbReference type="CDD" id="cd00160">
    <property type="entry name" value="RhoGEF"/>
    <property type="match status" value="1"/>
</dbReference>
<dbReference type="Pfam" id="PF00621">
    <property type="entry name" value="RhoGEF"/>
    <property type="match status" value="1"/>
</dbReference>
<dbReference type="Proteomes" id="UP000515161">
    <property type="component" value="Unplaced"/>
</dbReference>
<dbReference type="InterPro" id="IPR001849">
    <property type="entry name" value="PH_domain"/>
</dbReference>
<dbReference type="SUPFAM" id="SSF50729">
    <property type="entry name" value="PH domain-like"/>
    <property type="match status" value="1"/>
</dbReference>
<gene>
    <name evidence="9" type="primary">plekhg5b</name>
</gene>
<evidence type="ECO:0000256" key="3">
    <source>
        <dbReference type="ARBA" id="ARBA00022490"/>
    </source>
</evidence>
<feature type="domain" description="DH" evidence="7">
    <location>
        <begin position="383"/>
        <end position="575"/>
    </location>
</feature>
<dbReference type="Gene3D" id="2.30.29.30">
    <property type="entry name" value="Pleckstrin-homology domain (PH domain)/Phosphotyrosine-binding domain (PTB)"/>
    <property type="match status" value="1"/>
</dbReference>
<proteinExistence type="predicted"/>
<dbReference type="InterPro" id="IPR029071">
    <property type="entry name" value="Ubiquitin-like_domsf"/>
</dbReference>
<dbReference type="GO" id="GO:0030139">
    <property type="term" value="C:endocytic vesicle"/>
    <property type="evidence" value="ECO:0007669"/>
    <property type="project" value="TreeGrafter"/>
</dbReference>
<name>A0A6P8VAQ4_GYMAC</name>
<dbReference type="CDD" id="cd13244">
    <property type="entry name" value="PH_PLEKHG5_G6"/>
    <property type="match status" value="1"/>
</dbReference>
<dbReference type="GO" id="GO:0005085">
    <property type="term" value="F:guanyl-nucleotide exchange factor activity"/>
    <property type="evidence" value="ECO:0007669"/>
    <property type="project" value="InterPro"/>
</dbReference>
<evidence type="ECO:0000259" key="6">
    <source>
        <dbReference type="PROSITE" id="PS50003"/>
    </source>
</evidence>
<comment type="subcellular location">
    <subcellularLocation>
        <location evidence="1">Cell projection</location>
    </subcellularLocation>
    <subcellularLocation>
        <location evidence="2">Cytoplasm</location>
    </subcellularLocation>
</comment>
<dbReference type="SMART" id="SM00233">
    <property type="entry name" value="PH"/>
    <property type="match status" value="1"/>
</dbReference>
<dbReference type="GO" id="GO:0007266">
    <property type="term" value="P:Rho protein signal transduction"/>
    <property type="evidence" value="ECO:0007669"/>
    <property type="project" value="TreeGrafter"/>
</dbReference>
<dbReference type="FunFam" id="2.30.29.30:FF:000141">
    <property type="entry name" value="Pleckstrin homology domain-containing family G member 5"/>
    <property type="match status" value="1"/>
</dbReference>